<evidence type="ECO:0000256" key="1">
    <source>
        <dbReference type="ARBA" id="ARBA00004117"/>
    </source>
</evidence>
<evidence type="ECO:0000313" key="9">
    <source>
        <dbReference type="EMBL" id="KJV08403.1"/>
    </source>
</evidence>
<dbReference type="GO" id="GO:0005829">
    <property type="term" value="C:cytosol"/>
    <property type="evidence" value="ECO:0007669"/>
    <property type="project" value="TreeGrafter"/>
</dbReference>
<dbReference type="InterPro" id="IPR037925">
    <property type="entry name" value="FlgE/F/G-like"/>
</dbReference>
<dbReference type="InterPro" id="IPR011491">
    <property type="entry name" value="FlgE_D2"/>
</dbReference>
<gene>
    <name evidence="9" type="ORF">VZ95_18020</name>
</gene>
<evidence type="ECO:0000256" key="5">
    <source>
        <dbReference type="RuleBase" id="RU362116"/>
    </source>
</evidence>
<keyword evidence="10" id="KW-1185">Reference proteome</keyword>
<dbReference type="AlphaFoldDB" id="A0A0F3IPB9"/>
<reference evidence="9 10" key="1">
    <citation type="submission" date="2015-03" db="EMBL/GenBank/DDBJ databases">
        <title>Draft genome sequence of Elstera litoralis.</title>
        <authorList>
            <person name="Rahalkar M.C."/>
            <person name="Dhakephalkar P.K."/>
            <person name="Pore S.D."/>
            <person name="Arora P."/>
            <person name="Kapse N.G."/>
            <person name="Pandit P.S."/>
        </authorList>
    </citation>
    <scope>NUCLEOTIDE SEQUENCE [LARGE SCALE GENOMIC DNA]</scope>
    <source>
        <strain evidence="9 10">Dia-1</strain>
    </source>
</reference>
<dbReference type="Pfam" id="PF06429">
    <property type="entry name" value="Flg_bbr_C"/>
    <property type="match status" value="1"/>
</dbReference>
<evidence type="ECO:0000259" key="7">
    <source>
        <dbReference type="Pfam" id="PF06429"/>
    </source>
</evidence>
<dbReference type="Gene3D" id="2.60.98.20">
    <property type="entry name" value="Flagellar hook protein FlgE"/>
    <property type="match status" value="1"/>
</dbReference>
<dbReference type="GO" id="GO:0009424">
    <property type="term" value="C:bacterial-type flagellum hook"/>
    <property type="evidence" value="ECO:0007669"/>
    <property type="project" value="TreeGrafter"/>
</dbReference>
<evidence type="ECO:0000256" key="4">
    <source>
        <dbReference type="ARBA" id="ARBA00023143"/>
    </source>
</evidence>
<feature type="domain" description="Flagellar basal-body/hook protein C-terminal" evidence="7">
    <location>
        <begin position="278"/>
        <end position="321"/>
    </location>
</feature>
<dbReference type="SUPFAM" id="SSF117143">
    <property type="entry name" value="Flagellar hook protein flgE"/>
    <property type="match status" value="1"/>
</dbReference>
<name>A0A0F3IPB9_9PROT</name>
<dbReference type="InterPro" id="IPR037058">
    <property type="entry name" value="Falgellar_hook_FlgE_sf"/>
</dbReference>
<dbReference type="PANTHER" id="PTHR30435:SF1">
    <property type="entry name" value="FLAGELLAR HOOK PROTEIN FLGE"/>
    <property type="match status" value="1"/>
</dbReference>
<dbReference type="Pfam" id="PF07559">
    <property type="entry name" value="FlgE_D2"/>
    <property type="match status" value="1"/>
</dbReference>
<evidence type="ECO:0000256" key="3">
    <source>
        <dbReference type="ARBA" id="ARBA00019015"/>
    </source>
</evidence>
<proteinExistence type="inferred from homology"/>
<dbReference type="PANTHER" id="PTHR30435">
    <property type="entry name" value="FLAGELLAR PROTEIN"/>
    <property type="match status" value="1"/>
</dbReference>
<evidence type="ECO:0000259" key="8">
    <source>
        <dbReference type="Pfam" id="PF07559"/>
    </source>
</evidence>
<comment type="function">
    <text evidence="5">A flexible structure which links the flagellar filament to the drive apparatus in the basal body.</text>
</comment>
<evidence type="ECO:0000256" key="2">
    <source>
        <dbReference type="ARBA" id="ARBA00009677"/>
    </source>
</evidence>
<dbReference type="EMBL" id="LAJY01000599">
    <property type="protein sequence ID" value="KJV08403.1"/>
    <property type="molecule type" value="Genomic_DNA"/>
</dbReference>
<dbReference type="GO" id="GO:0071978">
    <property type="term" value="P:bacterial-type flagellum-dependent swarming motility"/>
    <property type="evidence" value="ECO:0007669"/>
    <property type="project" value="TreeGrafter"/>
</dbReference>
<feature type="domain" description="Flagellar hook protein FlgE D2" evidence="8">
    <location>
        <begin position="29"/>
        <end position="202"/>
    </location>
</feature>
<accession>A0A0F3IPB9</accession>
<sequence>MSDATGTAASSTGAQLDTTSTSGLQSGLTSDVTVYDSLGVGHNIQLAYIKTAPNKWDVYITKMTIVGRTDSSGNPIDSISGTTQNSWAYSGTAGETLDGDDSAAPPAGKGYVAGSSLRGLLKSNSRLGSISFDTNGAISGFTANANATLNSSNATAGVNLSAPSSTGATKLNPTINFGTVGTKNGVTQQSDAFATSFVNQDGVRFGYKTGVAIDKDGVVRAVFDNGQRLAVARVAITTFADPNRLDARSGNLYAQTDASGSPTTNFSGIGGAGTVQGSALEGSTVDLAEEFTDMIVTQRNYSANSKTITTSDEMLQEIINLKR</sequence>
<dbReference type="InterPro" id="IPR010930">
    <property type="entry name" value="Flg_bb/hook_C_dom"/>
</dbReference>
<evidence type="ECO:0000256" key="6">
    <source>
        <dbReference type="SAM" id="MobiDB-lite"/>
    </source>
</evidence>
<protein>
    <recommendedName>
        <fullName evidence="3 5">Flagellar hook protein FlgE</fullName>
    </recommendedName>
</protein>
<comment type="similarity">
    <text evidence="2 5">Belongs to the flagella basal body rod proteins family.</text>
</comment>
<dbReference type="OrthoDB" id="8372879at2"/>
<comment type="subcellular location">
    <subcellularLocation>
        <location evidence="1 5">Bacterial flagellum basal body</location>
    </subcellularLocation>
</comment>
<feature type="region of interest" description="Disordered" evidence="6">
    <location>
        <begin position="1"/>
        <end position="25"/>
    </location>
</feature>
<dbReference type="PATRIC" id="fig|552518.3.peg.3695"/>
<dbReference type="InterPro" id="IPR020013">
    <property type="entry name" value="Flagellar_FlgE/F/G"/>
</dbReference>
<comment type="caution">
    <text evidence="9">The sequence shown here is derived from an EMBL/GenBank/DDBJ whole genome shotgun (WGS) entry which is preliminary data.</text>
</comment>
<evidence type="ECO:0000313" key="10">
    <source>
        <dbReference type="Proteomes" id="UP000033774"/>
    </source>
</evidence>
<dbReference type="NCBIfam" id="TIGR03506">
    <property type="entry name" value="FlgEFG_subfam"/>
    <property type="match status" value="1"/>
</dbReference>
<dbReference type="Proteomes" id="UP000033774">
    <property type="component" value="Unassembled WGS sequence"/>
</dbReference>
<dbReference type="GO" id="GO:0009425">
    <property type="term" value="C:bacterial-type flagellum basal body"/>
    <property type="evidence" value="ECO:0007669"/>
    <property type="project" value="UniProtKB-SubCell"/>
</dbReference>
<keyword evidence="4 5" id="KW-0975">Bacterial flagellum</keyword>
<organism evidence="9 10">
    <name type="scientific">Elstera litoralis</name>
    <dbReference type="NCBI Taxonomy" id="552518"/>
    <lineage>
        <taxon>Bacteria</taxon>
        <taxon>Pseudomonadati</taxon>
        <taxon>Pseudomonadota</taxon>
        <taxon>Alphaproteobacteria</taxon>
        <taxon>Rhodospirillales</taxon>
        <taxon>Rhodospirillaceae</taxon>
        <taxon>Elstera</taxon>
    </lineage>
</organism>